<evidence type="ECO:0000256" key="2">
    <source>
        <dbReference type="ARBA" id="ARBA00022692"/>
    </source>
</evidence>
<comment type="caution">
    <text evidence="7">The sequence shown here is derived from an EMBL/GenBank/DDBJ whole genome shotgun (WGS) entry which is preliminary data.</text>
</comment>
<dbReference type="Proteomes" id="UP000238007">
    <property type="component" value="Unassembled WGS sequence"/>
</dbReference>
<evidence type="ECO:0000313" key="8">
    <source>
        <dbReference type="Proteomes" id="UP000238007"/>
    </source>
</evidence>
<name>A0A2T0W4U0_9RHOB</name>
<keyword evidence="3 5" id="KW-1133">Transmembrane helix</keyword>
<dbReference type="AlphaFoldDB" id="A0A2T0W4U0"/>
<sequence length="196" mass="20409">MNLTLQGWLRAVAMTLNTPEEAAERVLENHYARPVLVQAAIVVSIANVMLLAVASMMTPATAQANALQVTPFTLGLLITGSMLILASAISRAGKMLGGTGSFDGALTIVVWLQAVGLTFDVAQILVMLVSPFLAVLVGIGALMVLLWCMVHFVKVLHGFDTLGTAGAAFFIAMIGTIFAVVILMALLGIAPSGEAT</sequence>
<dbReference type="RefSeq" id="WP_165793289.1">
    <property type="nucleotide sequence ID" value="NZ_PVTP01000001.1"/>
</dbReference>
<protein>
    <submittedName>
        <fullName evidence="7">Yip1-like protein</fullName>
    </submittedName>
</protein>
<feature type="transmembrane region" description="Helical" evidence="5">
    <location>
        <begin position="69"/>
        <end position="90"/>
    </location>
</feature>
<dbReference type="InterPro" id="IPR006977">
    <property type="entry name" value="Yip1_dom"/>
</dbReference>
<reference evidence="7 8" key="1">
    <citation type="submission" date="2018-03" db="EMBL/GenBank/DDBJ databases">
        <title>Genomic Encyclopedia of Archaeal and Bacterial Type Strains, Phase II (KMG-II): from individual species to whole genera.</title>
        <authorList>
            <person name="Goeker M."/>
        </authorList>
    </citation>
    <scope>NUCLEOTIDE SEQUENCE [LARGE SCALE GENOMIC DNA]</scope>
    <source>
        <strain evidence="7 8">DSM 101533</strain>
    </source>
</reference>
<keyword evidence="8" id="KW-1185">Reference proteome</keyword>
<evidence type="ECO:0000256" key="5">
    <source>
        <dbReference type="SAM" id="Phobius"/>
    </source>
</evidence>
<accession>A0A2T0W4U0</accession>
<evidence type="ECO:0000256" key="3">
    <source>
        <dbReference type="ARBA" id="ARBA00022989"/>
    </source>
</evidence>
<evidence type="ECO:0000256" key="1">
    <source>
        <dbReference type="ARBA" id="ARBA00004141"/>
    </source>
</evidence>
<comment type="subcellular location">
    <subcellularLocation>
        <location evidence="1">Membrane</location>
        <topology evidence="1">Multi-pass membrane protein</topology>
    </subcellularLocation>
</comment>
<dbReference type="Pfam" id="PF04893">
    <property type="entry name" value="Yip1"/>
    <property type="match status" value="1"/>
</dbReference>
<evidence type="ECO:0000256" key="4">
    <source>
        <dbReference type="ARBA" id="ARBA00023136"/>
    </source>
</evidence>
<feature type="transmembrane region" description="Helical" evidence="5">
    <location>
        <begin position="132"/>
        <end position="153"/>
    </location>
</feature>
<evidence type="ECO:0000259" key="6">
    <source>
        <dbReference type="Pfam" id="PF04893"/>
    </source>
</evidence>
<feature type="domain" description="Yip1" evidence="6">
    <location>
        <begin position="19"/>
        <end position="181"/>
    </location>
</feature>
<gene>
    <name evidence="7" type="ORF">CLV80_101340</name>
</gene>
<dbReference type="EMBL" id="PVTP01000001">
    <property type="protein sequence ID" value="PRY80486.1"/>
    <property type="molecule type" value="Genomic_DNA"/>
</dbReference>
<organism evidence="7 8">
    <name type="scientific">Yoonia maritima</name>
    <dbReference type="NCBI Taxonomy" id="1435347"/>
    <lineage>
        <taxon>Bacteria</taxon>
        <taxon>Pseudomonadati</taxon>
        <taxon>Pseudomonadota</taxon>
        <taxon>Alphaproteobacteria</taxon>
        <taxon>Rhodobacterales</taxon>
        <taxon>Paracoccaceae</taxon>
        <taxon>Yoonia</taxon>
    </lineage>
</organism>
<feature type="transmembrane region" description="Helical" evidence="5">
    <location>
        <begin position="35"/>
        <end position="57"/>
    </location>
</feature>
<keyword evidence="4 5" id="KW-0472">Membrane</keyword>
<dbReference type="GO" id="GO:0016020">
    <property type="term" value="C:membrane"/>
    <property type="evidence" value="ECO:0007669"/>
    <property type="project" value="UniProtKB-SubCell"/>
</dbReference>
<proteinExistence type="predicted"/>
<keyword evidence="2 5" id="KW-0812">Transmembrane</keyword>
<evidence type="ECO:0000313" key="7">
    <source>
        <dbReference type="EMBL" id="PRY80486.1"/>
    </source>
</evidence>
<feature type="transmembrane region" description="Helical" evidence="5">
    <location>
        <begin position="165"/>
        <end position="190"/>
    </location>
</feature>
<feature type="transmembrane region" description="Helical" evidence="5">
    <location>
        <begin position="102"/>
        <end position="126"/>
    </location>
</feature>